<protein>
    <recommendedName>
        <fullName evidence="2">DUF6535 domain-containing protein</fullName>
    </recommendedName>
</protein>
<accession>A0A8H7HL83</accession>
<feature type="transmembrane region" description="Helical" evidence="1">
    <location>
        <begin position="172"/>
        <end position="192"/>
    </location>
</feature>
<dbReference type="EMBL" id="JACYCD010000239">
    <property type="protein sequence ID" value="KAF8699355.1"/>
    <property type="molecule type" value="Genomic_DNA"/>
</dbReference>
<keyword evidence="1" id="KW-0812">Transmembrane</keyword>
<feature type="transmembrane region" description="Helical" evidence="1">
    <location>
        <begin position="116"/>
        <end position="140"/>
    </location>
</feature>
<feature type="non-terminal residue" evidence="3">
    <location>
        <position position="1"/>
    </location>
</feature>
<dbReference type="Proteomes" id="UP000602905">
    <property type="component" value="Unassembled WGS sequence"/>
</dbReference>
<proteinExistence type="predicted"/>
<evidence type="ECO:0000313" key="4">
    <source>
        <dbReference type="Proteomes" id="UP000602905"/>
    </source>
</evidence>
<gene>
    <name evidence="3" type="ORF">RHS03_07396</name>
</gene>
<evidence type="ECO:0000313" key="3">
    <source>
        <dbReference type="EMBL" id="KAF8699355.1"/>
    </source>
</evidence>
<evidence type="ECO:0000256" key="1">
    <source>
        <dbReference type="SAM" id="Phobius"/>
    </source>
</evidence>
<sequence>MNRPRAKVEEDELESRNGESIALGPSLETVSNVRISRNEGLEPATTALRGGFDEYGCELRTSAFLIESAKNLQPDPTETALREVASLLRVQVLNATSPTEAGFTPSLAAVWVNALWFLYLSLSVSVPLVAMLAKTVVLFVRIWPDRSAVRSGPLEGSTVLFFVNLTIYRWDIHIAVAIPVFCITALTFIFYATTTILPLGNAYCPYNTPLSHYIDVALRKSLSPFRKFGFTQRSLVPQYDSDAVVDLTNNLSDQVTSRALGWLITESQNERSVDLALQAIAGADNCMRVQPLIDSNVILRLATRFMACFSQDPKIKLTGITSLEAASLYARALTFVMSCASDQVYVASELKRVTGTAPDRRPILVDSGFSCLHDSDITRTNSNVAAFGAACMGIWREFWTQVEWIWPKAPITTSYNLLKKYSEGELTLHSSAVVALVKRIALETARWFDLQYAHDRGHVVMVLVKLPVVRMYQAGLHRDNGYSKLLVFGILGLLKNPWSYAFDGEQVAEIGALLRMTSKTDTNSVSLPFLPPSFNLDDHLVKTILGCLALSLGGKQCVNELARTELLKILTLPSHLWAHNEEYYRVITGILSHAQTIELKLGCLIAIDSQWMHTPVTLLLGVLFRQGIFQTFIGIMSSNRPVLTPMAMVQLRNMVI</sequence>
<dbReference type="AlphaFoldDB" id="A0A8H7HL83"/>
<keyword evidence="1" id="KW-1133">Transmembrane helix</keyword>
<name>A0A8H7HL83_9AGAM</name>
<comment type="caution">
    <text evidence="3">The sequence shown here is derived from an EMBL/GenBank/DDBJ whole genome shotgun (WGS) entry which is preliminary data.</text>
</comment>
<dbReference type="InterPro" id="IPR045338">
    <property type="entry name" value="DUF6535"/>
</dbReference>
<dbReference type="OrthoDB" id="3185525at2759"/>
<reference evidence="3" key="1">
    <citation type="submission" date="2020-09" db="EMBL/GenBank/DDBJ databases">
        <title>Comparative genome analyses of four rice-infecting Rhizoctonia solani isolates reveal extensive enrichment of homogalacturonan modification genes.</title>
        <authorList>
            <person name="Lee D.-Y."/>
            <person name="Jeon J."/>
            <person name="Kim K.-T."/>
            <person name="Cheong K."/>
            <person name="Song H."/>
            <person name="Choi G."/>
            <person name="Ko J."/>
            <person name="Opiyo S.O."/>
            <person name="Zuo S."/>
            <person name="Madhav S."/>
            <person name="Lee Y.-H."/>
            <person name="Wang G.-L."/>
        </authorList>
    </citation>
    <scope>NUCLEOTIDE SEQUENCE</scope>
    <source>
        <strain evidence="3">AG1-IA WGL</strain>
    </source>
</reference>
<dbReference type="Pfam" id="PF20153">
    <property type="entry name" value="DUF6535"/>
    <property type="match status" value="1"/>
</dbReference>
<keyword evidence="1" id="KW-0472">Membrane</keyword>
<organism evidence="3 4">
    <name type="scientific">Rhizoctonia solani</name>
    <dbReference type="NCBI Taxonomy" id="456999"/>
    <lineage>
        <taxon>Eukaryota</taxon>
        <taxon>Fungi</taxon>
        <taxon>Dikarya</taxon>
        <taxon>Basidiomycota</taxon>
        <taxon>Agaricomycotina</taxon>
        <taxon>Agaricomycetes</taxon>
        <taxon>Cantharellales</taxon>
        <taxon>Ceratobasidiaceae</taxon>
        <taxon>Rhizoctonia</taxon>
    </lineage>
</organism>
<feature type="domain" description="DUF6535" evidence="2">
    <location>
        <begin position="62"/>
        <end position="137"/>
    </location>
</feature>
<evidence type="ECO:0000259" key="2">
    <source>
        <dbReference type="Pfam" id="PF20153"/>
    </source>
</evidence>